<evidence type="ECO:0000313" key="3">
    <source>
        <dbReference type="Proteomes" id="UP000184212"/>
    </source>
</evidence>
<name>A0A1M5MYB9_9BACT</name>
<proteinExistence type="predicted"/>
<gene>
    <name evidence="2" type="ORF">SAMN04488109_2008</name>
</gene>
<dbReference type="STRING" id="947013.SAMN04488109_2008"/>
<protein>
    <submittedName>
        <fullName evidence="2">Uncharacterized protein</fullName>
    </submittedName>
</protein>
<feature type="compositionally biased region" description="Basic and acidic residues" evidence="1">
    <location>
        <begin position="60"/>
        <end position="78"/>
    </location>
</feature>
<feature type="region of interest" description="Disordered" evidence="1">
    <location>
        <begin position="45"/>
        <end position="78"/>
    </location>
</feature>
<dbReference type="AlphaFoldDB" id="A0A1M5MYB9"/>
<accession>A0A1M5MYB9</accession>
<dbReference type="EMBL" id="FQWQ01000001">
    <property type="protein sequence ID" value="SHG82271.1"/>
    <property type="molecule type" value="Genomic_DNA"/>
</dbReference>
<dbReference type="Proteomes" id="UP000184212">
    <property type="component" value="Unassembled WGS sequence"/>
</dbReference>
<keyword evidence="3" id="KW-1185">Reference proteome</keyword>
<evidence type="ECO:0000256" key="1">
    <source>
        <dbReference type="SAM" id="MobiDB-lite"/>
    </source>
</evidence>
<sequence length="124" mass="14221">MKPMRRILALCVIVTSIIVFWLNPGINAAKDTTYVRRYEDTDRKAGGDTLAVNNHRRKYQKSDAQKSEQGKKVYKKEQISSKDKLSNLKAEMFSRAIQFEDSMVVKKELEEVVLTGKDTLIINP</sequence>
<reference evidence="2 3" key="1">
    <citation type="submission" date="2016-11" db="EMBL/GenBank/DDBJ databases">
        <authorList>
            <person name="Jaros S."/>
            <person name="Januszkiewicz K."/>
            <person name="Wedrychowicz H."/>
        </authorList>
    </citation>
    <scope>NUCLEOTIDE SEQUENCE [LARGE SCALE GENOMIC DNA]</scope>
    <source>
        <strain evidence="2 3">DSM 24574</strain>
    </source>
</reference>
<organism evidence="2 3">
    <name type="scientific">Chryseolinea serpens</name>
    <dbReference type="NCBI Taxonomy" id="947013"/>
    <lineage>
        <taxon>Bacteria</taxon>
        <taxon>Pseudomonadati</taxon>
        <taxon>Bacteroidota</taxon>
        <taxon>Cytophagia</taxon>
        <taxon>Cytophagales</taxon>
        <taxon>Fulvivirgaceae</taxon>
        <taxon>Chryseolinea</taxon>
    </lineage>
</organism>
<evidence type="ECO:0000313" key="2">
    <source>
        <dbReference type="EMBL" id="SHG82271.1"/>
    </source>
</evidence>